<dbReference type="InterPro" id="IPR002528">
    <property type="entry name" value="MATE_fam"/>
</dbReference>
<organism evidence="11 12">
    <name type="scientific">Peloplasma aerotolerans</name>
    <dbReference type="NCBI Taxonomy" id="3044389"/>
    <lineage>
        <taxon>Bacteria</taxon>
        <taxon>Bacillati</taxon>
        <taxon>Mycoplasmatota</taxon>
        <taxon>Mollicutes</taxon>
        <taxon>Acholeplasmatales</taxon>
        <taxon>Acholeplasmataceae</taxon>
        <taxon>Peloplasma</taxon>
    </lineage>
</organism>
<protein>
    <recommendedName>
        <fullName evidence="3">Multidrug export protein MepA</fullName>
    </recommendedName>
</protein>
<feature type="transmembrane region" description="Helical" evidence="10">
    <location>
        <begin position="194"/>
        <end position="215"/>
    </location>
</feature>
<feature type="transmembrane region" description="Helical" evidence="10">
    <location>
        <begin position="399"/>
        <end position="420"/>
    </location>
</feature>
<dbReference type="CDD" id="cd13143">
    <property type="entry name" value="MATE_MepA_like"/>
    <property type="match status" value="1"/>
</dbReference>
<dbReference type="NCBIfam" id="TIGR00797">
    <property type="entry name" value="matE"/>
    <property type="match status" value="1"/>
</dbReference>
<comment type="similarity">
    <text evidence="2">Belongs to the multi antimicrobial extrusion (MATE) (TC 2.A.66.1) family. MepA subfamily.</text>
</comment>
<dbReference type="GO" id="GO:0046677">
    <property type="term" value="P:response to antibiotic"/>
    <property type="evidence" value="ECO:0007669"/>
    <property type="project" value="UniProtKB-KW"/>
</dbReference>
<evidence type="ECO:0000256" key="10">
    <source>
        <dbReference type="SAM" id="Phobius"/>
    </source>
</evidence>
<keyword evidence="6 10" id="KW-0812">Transmembrane</keyword>
<dbReference type="PANTHER" id="PTHR43823:SF3">
    <property type="entry name" value="MULTIDRUG EXPORT PROTEIN MEPA"/>
    <property type="match status" value="1"/>
</dbReference>
<feature type="transmembrane region" description="Helical" evidence="10">
    <location>
        <begin position="371"/>
        <end position="392"/>
    </location>
</feature>
<dbReference type="InterPro" id="IPR051327">
    <property type="entry name" value="MATE_MepA_subfamily"/>
</dbReference>
<feature type="transmembrane region" description="Helical" evidence="10">
    <location>
        <begin position="50"/>
        <end position="77"/>
    </location>
</feature>
<evidence type="ECO:0000256" key="6">
    <source>
        <dbReference type="ARBA" id="ARBA00022692"/>
    </source>
</evidence>
<keyword evidence="8 10" id="KW-0472">Membrane</keyword>
<dbReference type="Pfam" id="PF01554">
    <property type="entry name" value="MatE"/>
    <property type="match status" value="2"/>
</dbReference>
<dbReference type="GO" id="GO:0005886">
    <property type="term" value="C:plasma membrane"/>
    <property type="evidence" value="ECO:0007669"/>
    <property type="project" value="UniProtKB-SubCell"/>
</dbReference>
<keyword evidence="7 10" id="KW-1133">Transmembrane helix</keyword>
<dbReference type="PANTHER" id="PTHR43823">
    <property type="entry name" value="SPORULATION PROTEIN YKVU"/>
    <property type="match status" value="1"/>
</dbReference>
<dbReference type="Proteomes" id="UP001431532">
    <property type="component" value="Unassembled WGS sequence"/>
</dbReference>
<sequence length="471" mass="51585">MKKDREEMLGKYDVKKLLIKLSVPAVLGMVVNALYNFVDTLFVAQGAGEIAIGGLALAFPIQMIAIAFSLMIGIGGASVFSRAFGRRDYKKMDHAVNSALRVGFVGALAIAVLGTIYIDELLIFFGATSSNIGFAKDYLSIVLIGLVFTSLNMILNNLTRAEGRPNIAMVSMMIGTGLNIILDPIFIFNFGFGLGVQGAAIATVISQIAAFGYIFTQALTKKSSLNINFKGGLLVDFQTVKETIAVGFPTFLRNSLGAFLAIVIYRLINQYAEGDPAIYISIYGVINRVVMFIFLPGFGVVQGLVPIVGFNYGAQNFDRLKLAIKLATKFIALYFVGGFIFIQLFSKYIFTIFSEDHNLLFINYGSQAFRIMSFGFLLVGFQIVVSSIFQALGYPLRAMLIALSRQILFFIPIAYLLTRYMGIDGIWIAFATADILSGLISIILLVYAIKGIGKIEMQSYKPTNEIIQEVI</sequence>
<feature type="transmembrane region" description="Helical" evidence="10">
    <location>
        <begin position="21"/>
        <end position="38"/>
    </location>
</feature>
<dbReference type="AlphaFoldDB" id="A0AAW6UBZ6"/>
<evidence type="ECO:0000313" key="11">
    <source>
        <dbReference type="EMBL" id="MDI6453016.1"/>
    </source>
</evidence>
<evidence type="ECO:0000256" key="4">
    <source>
        <dbReference type="ARBA" id="ARBA00022448"/>
    </source>
</evidence>
<keyword evidence="9" id="KW-0046">Antibiotic resistance</keyword>
<keyword evidence="5" id="KW-1003">Cell membrane</keyword>
<reference evidence="11" key="1">
    <citation type="submission" date="2023-05" db="EMBL/GenBank/DDBJ databases">
        <title>Mariniplasma microaerophilum sp. nov., a novel anaerobic mollicute isolated from terrestrial mud volcano, Taman Peninsula, Russia.</title>
        <authorList>
            <person name="Khomyakova M.A."/>
            <person name="Merkel A.Y."/>
            <person name="Slobodkin A.I."/>
        </authorList>
    </citation>
    <scope>NUCLEOTIDE SEQUENCE</scope>
    <source>
        <strain evidence="11">M4Ah</strain>
    </source>
</reference>
<evidence type="ECO:0000256" key="7">
    <source>
        <dbReference type="ARBA" id="ARBA00022989"/>
    </source>
</evidence>
<dbReference type="EMBL" id="JASCXW010000015">
    <property type="protein sequence ID" value="MDI6453016.1"/>
    <property type="molecule type" value="Genomic_DNA"/>
</dbReference>
<evidence type="ECO:0000256" key="3">
    <source>
        <dbReference type="ARBA" id="ARBA00022106"/>
    </source>
</evidence>
<proteinExistence type="inferred from homology"/>
<feature type="transmembrane region" description="Helical" evidence="10">
    <location>
        <begin position="331"/>
        <end position="351"/>
    </location>
</feature>
<feature type="transmembrane region" description="Helical" evidence="10">
    <location>
        <begin position="288"/>
        <end position="310"/>
    </location>
</feature>
<evidence type="ECO:0000256" key="9">
    <source>
        <dbReference type="ARBA" id="ARBA00023251"/>
    </source>
</evidence>
<dbReference type="InterPro" id="IPR048279">
    <property type="entry name" value="MdtK-like"/>
</dbReference>
<gene>
    <name evidence="11" type="ORF">QJ521_05540</name>
</gene>
<feature type="transmembrane region" description="Helical" evidence="10">
    <location>
        <begin position="251"/>
        <end position="268"/>
    </location>
</feature>
<evidence type="ECO:0000256" key="2">
    <source>
        <dbReference type="ARBA" id="ARBA00008417"/>
    </source>
</evidence>
<comment type="caution">
    <text evidence="11">The sequence shown here is derived from an EMBL/GenBank/DDBJ whole genome shotgun (WGS) entry which is preliminary data.</text>
</comment>
<dbReference type="RefSeq" id="WP_282839443.1">
    <property type="nucleotide sequence ID" value="NZ_JASCXW010000015.1"/>
</dbReference>
<accession>A0AAW6UBZ6</accession>
<dbReference type="PIRSF" id="PIRSF006603">
    <property type="entry name" value="DinF"/>
    <property type="match status" value="1"/>
</dbReference>
<feature type="transmembrane region" description="Helical" evidence="10">
    <location>
        <begin position="167"/>
        <end position="188"/>
    </location>
</feature>
<feature type="transmembrane region" description="Helical" evidence="10">
    <location>
        <begin position="138"/>
        <end position="155"/>
    </location>
</feature>
<dbReference type="GO" id="GO:0042910">
    <property type="term" value="F:xenobiotic transmembrane transporter activity"/>
    <property type="evidence" value="ECO:0007669"/>
    <property type="project" value="InterPro"/>
</dbReference>
<evidence type="ECO:0000256" key="1">
    <source>
        <dbReference type="ARBA" id="ARBA00004651"/>
    </source>
</evidence>
<evidence type="ECO:0000256" key="8">
    <source>
        <dbReference type="ARBA" id="ARBA00023136"/>
    </source>
</evidence>
<evidence type="ECO:0000256" key="5">
    <source>
        <dbReference type="ARBA" id="ARBA00022475"/>
    </source>
</evidence>
<feature type="transmembrane region" description="Helical" evidence="10">
    <location>
        <begin position="426"/>
        <end position="449"/>
    </location>
</feature>
<keyword evidence="4" id="KW-0813">Transport</keyword>
<keyword evidence="12" id="KW-1185">Reference proteome</keyword>
<feature type="transmembrane region" description="Helical" evidence="10">
    <location>
        <begin position="98"/>
        <end position="118"/>
    </location>
</feature>
<dbReference type="InterPro" id="IPR045070">
    <property type="entry name" value="MATE_MepA-like"/>
</dbReference>
<comment type="subcellular location">
    <subcellularLocation>
        <location evidence="1">Cell membrane</location>
        <topology evidence="1">Multi-pass membrane protein</topology>
    </subcellularLocation>
</comment>
<evidence type="ECO:0000313" key="12">
    <source>
        <dbReference type="Proteomes" id="UP001431532"/>
    </source>
</evidence>
<dbReference type="GO" id="GO:0015297">
    <property type="term" value="F:antiporter activity"/>
    <property type="evidence" value="ECO:0007669"/>
    <property type="project" value="InterPro"/>
</dbReference>
<name>A0AAW6UBZ6_9MOLU</name>